<evidence type="ECO:0000256" key="5">
    <source>
        <dbReference type="ARBA" id="ARBA00022989"/>
    </source>
</evidence>
<dbReference type="PANTHER" id="PTHR23513:SF11">
    <property type="entry name" value="STAPHYLOFERRIN A TRANSPORTER"/>
    <property type="match status" value="1"/>
</dbReference>
<dbReference type="AlphaFoldDB" id="A0A381U0S1"/>
<dbReference type="InterPro" id="IPR010290">
    <property type="entry name" value="TM_effector"/>
</dbReference>
<reference evidence="9" key="1">
    <citation type="submission" date="2018-05" db="EMBL/GenBank/DDBJ databases">
        <authorList>
            <person name="Lanie J.A."/>
            <person name="Ng W.-L."/>
            <person name="Kazmierczak K.M."/>
            <person name="Andrzejewski T.M."/>
            <person name="Davidsen T.M."/>
            <person name="Wayne K.J."/>
            <person name="Tettelin H."/>
            <person name="Glass J.I."/>
            <person name="Rusch D."/>
            <person name="Podicherti R."/>
            <person name="Tsui H.-C.T."/>
            <person name="Winkler M.E."/>
        </authorList>
    </citation>
    <scope>NUCLEOTIDE SEQUENCE</scope>
</reference>
<feature type="transmembrane region" description="Helical" evidence="7">
    <location>
        <begin position="271"/>
        <end position="291"/>
    </location>
</feature>
<dbReference type="PROSITE" id="PS50850">
    <property type="entry name" value="MFS"/>
    <property type="match status" value="1"/>
</dbReference>
<dbReference type="PANTHER" id="PTHR23513">
    <property type="entry name" value="INTEGRAL MEMBRANE EFFLUX PROTEIN-RELATED"/>
    <property type="match status" value="1"/>
</dbReference>
<feature type="transmembrane region" description="Helical" evidence="7">
    <location>
        <begin position="30"/>
        <end position="53"/>
    </location>
</feature>
<feature type="transmembrane region" description="Helical" evidence="7">
    <location>
        <begin position="156"/>
        <end position="181"/>
    </location>
</feature>
<gene>
    <name evidence="9" type="ORF">METZ01_LOCUS74528</name>
</gene>
<accession>A0A381U0S1</accession>
<evidence type="ECO:0000313" key="9">
    <source>
        <dbReference type="EMBL" id="SVA21674.1"/>
    </source>
</evidence>
<dbReference type="InterPro" id="IPR036259">
    <property type="entry name" value="MFS_trans_sf"/>
</dbReference>
<dbReference type="GO" id="GO:0005886">
    <property type="term" value="C:plasma membrane"/>
    <property type="evidence" value="ECO:0007669"/>
    <property type="project" value="UniProtKB-SubCell"/>
</dbReference>
<evidence type="ECO:0000256" key="4">
    <source>
        <dbReference type="ARBA" id="ARBA00022692"/>
    </source>
</evidence>
<evidence type="ECO:0000259" key="8">
    <source>
        <dbReference type="PROSITE" id="PS50850"/>
    </source>
</evidence>
<dbReference type="GO" id="GO:0022857">
    <property type="term" value="F:transmembrane transporter activity"/>
    <property type="evidence" value="ECO:0007669"/>
    <property type="project" value="InterPro"/>
</dbReference>
<feature type="transmembrane region" description="Helical" evidence="7">
    <location>
        <begin position="92"/>
        <end position="111"/>
    </location>
</feature>
<dbReference type="SUPFAM" id="SSF103473">
    <property type="entry name" value="MFS general substrate transporter"/>
    <property type="match status" value="1"/>
</dbReference>
<keyword evidence="5 7" id="KW-1133">Transmembrane helix</keyword>
<feature type="transmembrane region" description="Helical" evidence="7">
    <location>
        <begin position="187"/>
        <end position="208"/>
    </location>
</feature>
<feature type="domain" description="Major facilitator superfamily (MFS) profile" evidence="8">
    <location>
        <begin position="26"/>
        <end position="411"/>
    </location>
</feature>
<dbReference type="EMBL" id="UINC01005493">
    <property type="protein sequence ID" value="SVA21674.1"/>
    <property type="molecule type" value="Genomic_DNA"/>
</dbReference>
<feature type="transmembrane region" description="Helical" evidence="7">
    <location>
        <begin position="233"/>
        <end position="251"/>
    </location>
</feature>
<feature type="transmembrane region" description="Helical" evidence="7">
    <location>
        <begin position="298"/>
        <end position="315"/>
    </location>
</feature>
<organism evidence="9">
    <name type="scientific">marine metagenome</name>
    <dbReference type="NCBI Taxonomy" id="408172"/>
    <lineage>
        <taxon>unclassified sequences</taxon>
        <taxon>metagenomes</taxon>
        <taxon>ecological metagenomes</taxon>
    </lineage>
</organism>
<evidence type="ECO:0000256" key="2">
    <source>
        <dbReference type="ARBA" id="ARBA00022448"/>
    </source>
</evidence>
<evidence type="ECO:0000256" key="3">
    <source>
        <dbReference type="ARBA" id="ARBA00022475"/>
    </source>
</evidence>
<evidence type="ECO:0000256" key="6">
    <source>
        <dbReference type="ARBA" id="ARBA00023136"/>
    </source>
</evidence>
<sequence>MSIPTVDEKRSSRLAARTFSSLGNSDFRSLWFGMLLLMAGVNVQMLARGYLAWELTKSPIAVVVVGAGFAPPILLLSLYGGAVADRYARKRIIQVCQLGMLVITLFMAVSISTNTVTVFHLVLAAVGQGALWAFLMPARQAIIGQLVDENQLTNAVALNSSGMSLMTVAAPGIGGLIYGFGGAAATYYVISVLIASAIVFMGFVPYVVPIRKAGRRMWGDVKQGIIYTRRNRTVLMLLLMSLSTALLAMPFRTLMPVQIEEVFHMEVEALGLLMSMIGVGALFGSLVIAGLSKTSHRGWFLLGTTLISGLAILLASATTSYVTAAFIMVVIGIGDSGRRSLNASLILEETEEAYRGRVMGVYMMNFGLMPLGALPLGFIAASYDVRLAFAVAGATLFVATLGFATLTNRIRRL</sequence>
<dbReference type="InterPro" id="IPR020846">
    <property type="entry name" value="MFS_dom"/>
</dbReference>
<feature type="transmembrane region" description="Helical" evidence="7">
    <location>
        <begin position="59"/>
        <end position="80"/>
    </location>
</feature>
<feature type="transmembrane region" description="Helical" evidence="7">
    <location>
        <begin position="117"/>
        <end position="135"/>
    </location>
</feature>
<comment type="subcellular location">
    <subcellularLocation>
        <location evidence="1">Cell membrane</location>
        <topology evidence="1">Multi-pass membrane protein</topology>
    </subcellularLocation>
</comment>
<keyword evidence="6 7" id="KW-0472">Membrane</keyword>
<keyword evidence="4 7" id="KW-0812">Transmembrane</keyword>
<feature type="transmembrane region" description="Helical" evidence="7">
    <location>
        <begin position="358"/>
        <end position="381"/>
    </location>
</feature>
<name>A0A381U0S1_9ZZZZ</name>
<proteinExistence type="predicted"/>
<feature type="transmembrane region" description="Helical" evidence="7">
    <location>
        <begin position="387"/>
        <end position="406"/>
    </location>
</feature>
<evidence type="ECO:0000256" key="7">
    <source>
        <dbReference type="SAM" id="Phobius"/>
    </source>
</evidence>
<dbReference type="Pfam" id="PF05977">
    <property type="entry name" value="MFS_3"/>
    <property type="match status" value="1"/>
</dbReference>
<keyword evidence="2" id="KW-0813">Transport</keyword>
<evidence type="ECO:0000256" key="1">
    <source>
        <dbReference type="ARBA" id="ARBA00004651"/>
    </source>
</evidence>
<keyword evidence="3" id="KW-1003">Cell membrane</keyword>
<dbReference type="Gene3D" id="1.20.1250.20">
    <property type="entry name" value="MFS general substrate transporter like domains"/>
    <property type="match status" value="1"/>
</dbReference>
<protein>
    <recommendedName>
        <fullName evidence="8">Major facilitator superfamily (MFS) profile domain-containing protein</fullName>
    </recommendedName>
</protein>
<dbReference type="CDD" id="cd06173">
    <property type="entry name" value="MFS_MefA_like"/>
    <property type="match status" value="1"/>
</dbReference>